<keyword evidence="1" id="KW-0812">Transmembrane</keyword>
<dbReference type="AlphaFoldDB" id="W4LBJ9"/>
<feature type="transmembrane region" description="Helical" evidence="1">
    <location>
        <begin position="129"/>
        <end position="148"/>
    </location>
</feature>
<reference evidence="2 3" key="1">
    <citation type="journal article" date="2014" name="Nature">
        <title>An environmental bacterial taxon with a large and distinct metabolic repertoire.</title>
        <authorList>
            <person name="Wilson M.C."/>
            <person name="Mori T."/>
            <person name="Ruckert C."/>
            <person name="Uria A.R."/>
            <person name="Helf M.J."/>
            <person name="Takada K."/>
            <person name="Gernert C."/>
            <person name="Steffens U.A."/>
            <person name="Heycke N."/>
            <person name="Schmitt S."/>
            <person name="Rinke C."/>
            <person name="Helfrich E.J."/>
            <person name="Brachmann A.O."/>
            <person name="Gurgui C."/>
            <person name="Wakimoto T."/>
            <person name="Kracht M."/>
            <person name="Crusemann M."/>
            <person name="Hentschel U."/>
            <person name="Abe I."/>
            <person name="Matsunaga S."/>
            <person name="Kalinowski J."/>
            <person name="Takeyama H."/>
            <person name="Piel J."/>
        </authorList>
    </citation>
    <scope>NUCLEOTIDE SEQUENCE [LARGE SCALE GENOMIC DNA]</scope>
    <source>
        <strain evidence="3">TSY1</strain>
    </source>
</reference>
<gene>
    <name evidence="2" type="ORF">ETSY1_30450</name>
</gene>
<protein>
    <recommendedName>
        <fullName evidence="4">Paraquat-inducible protein A</fullName>
    </recommendedName>
</protein>
<dbReference type="EMBL" id="AZHW01000913">
    <property type="protein sequence ID" value="ETW95468.1"/>
    <property type="molecule type" value="Genomic_DNA"/>
</dbReference>
<dbReference type="InterPro" id="IPR007498">
    <property type="entry name" value="PqiA-like"/>
</dbReference>
<feature type="transmembrane region" description="Helical" evidence="1">
    <location>
        <begin position="54"/>
        <end position="78"/>
    </location>
</feature>
<keyword evidence="1" id="KW-1133">Transmembrane helix</keyword>
<feature type="transmembrane region" description="Helical" evidence="1">
    <location>
        <begin position="98"/>
        <end position="117"/>
    </location>
</feature>
<evidence type="ECO:0000313" key="3">
    <source>
        <dbReference type="Proteomes" id="UP000019141"/>
    </source>
</evidence>
<dbReference type="Proteomes" id="UP000019141">
    <property type="component" value="Unassembled WGS sequence"/>
</dbReference>
<dbReference type="PANTHER" id="PTHR34730">
    <property type="entry name" value="UNNAMED PRODUCT"/>
    <property type="match status" value="1"/>
</dbReference>
<comment type="caution">
    <text evidence="2">The sequence shown here is derived from an EMBL/GenBank/DDBJ whole genome shotgun (WGS) entry which is preliminary data.</text>
</comment>
<dbReference type="PATRIC" id="fig|1429438.4.peg.5799"/>
<evidence type="ECO:0008006" key="4">
    <source>
        <dbReference type="Google" id="ProtNLM"/>
    </source>
</evidence>
<keyword evidence="3" id="KW-1185">Reference proteome</keyword>
<dbReference type="Pfam" id="PF04403">
    <property type="entry name" value="PqiA"/>
    <property type="match status" value="1"/>
</dbReference>
<evidence type="ECO:0000256" key="1">
    <source>
        <dbReference type="SAM" id="Phobius"/>
    </source>
</evidence>
<feature type="transmembrane region" description="Helical" evidence="1">
    <location>
        <begin position="12"/>
        <end position="34"/>
    </location>
</feature>
<evidence type="ECO:0000313" key="2">
    <source>
        <dbReference type="EMBL" id="ETW95468.1"/>
    </source>
</evidence>
<proteinExistence type="predicted"/>
<dbReference type="PANTHER" id="PTHR34730:SF1">
    <property type="entry name" value="PARAQUAT-INDUCIBLE PROTEIN A"/>
    <property type="match status" value="1"/>
</dbReference>
<dbReference type="HOGENOM" id="CLU_041903_2_1_7"/>
<organism evidence="2 3">
    <name type="scientific">Entotheonella factor</name>
    <dbReference type="NCBI Taxonomy" id="1429438"/>
    <lineage>
        <taxon>Bacteria</taxon>
        <taxon>Pseudomonadati</taxon>
        <taxon>Nitrospinota/Tectimicrobiota group</taxon>
        <taxon>Candidatus Tectimicrobiota</taxon>
        <taxon>Candidatus Entotheonellia</taxon>
        <taxon>Candidatus Entotheonellales</taxon>
        <taxon>Candidatus Entotheonellaceae</taxon>
        <taxon>Candidatus Entotheonella</taxon>
    </lineage>
</organism>
<accession>W4LBJ9</accession>
<sequence length="161" mass="17809">MKRTMVINSLIAISFGLFILGIFSPLMTVKQWFIFRNTFSLISGLSQFLQSKQYTLFVIVTLFSVALPLAKILILLLITNTSTGIDAAKGRMIHGLSLIGKWSMIDVFIVAILVVAVKFRGVAEVEIHYGLYVFATAVILIHAATCWLEANWQGRGLDEAG</sequence>
<keyword evidence="1" id="KW-0472">Membrane</keyword>
<name>W4LBJ9_ENTF1</name>